<keyword evidence="3 7" id="KW-1133">Transmembrane helix</keyword>
<name>A0A9W7FA13_9STRA</name>
<feature type="transmembrane region" description="Helical" evidence="7">
    <location>
        <begin position="216"/>
        <end position="233"/>
    </location>
</feature>
<dbReference type="GO" id="GO:0032977">
    <property type="term" value="F:membrane insertase activity"/>
    <property type="evidence" value="ECO:0007669"/>
    <property type="project" value="InterPro"/>
</dbReference>
<gene>
    <name evidence="9" type="ORF">TrVE_jg9305</name>
</gene>
<evidence type="ECO:0000256" key="3">
    <source>
        <dbReference type="ARBA" id="ARBA00022989"/>
    </source>
</evidence>
<dbReference type="PANTHER" id="PTHR12428:SF65">
    <property type="entry name" value="CYTOCHROME C OXIDASE ASSEMBLY PROTEIN COX18, MITOCHONDRIAL"/>
    <property type="match status" value="1"/>
</dbReference>
<evidence type="ECO:0000313" key="9">
    <source>
        <dbReference type="EMBL" id="GMI08724.1"/>
    </source>
</evidence>
<keyword evidence="10" id="KW-1185">Reference proteome</keyword>
<dbReference type="EMBL" id="BRXX01000386">
    <property type="protein sequence ID" value="GMI08724.1"/>
    <property type="molecule type" value="Genomic_DNA"/>
</dbReference>
<accession>A0A9W7FA13</accession>
<dbReference type="CDD" id="cd20069">
    <property type="entry name" value="5TM_Oxa1-like"/>
    <property type="match status" value="1"/>
</dbReference>
<evidence type="ECO:0000313" key="10">
    <source>
        <dbReference type="Proteomes" id="UP001165160"/>
    </source>
</evidence>
<dbReference type="Proteomes" id="UP001165160">
    <property type="component" value="Unassembled WGS sequence"/>
</dbReference>
<evidence type="ECO:0000256" key="7">
    <source>
        <dbReference type="SAM" id="Phobius"/>
    </source>
</evidence>
<feature type="domain" description="Membrane insertase YidC/Oxa/ALB C-terminal" evidence="8">
    <location>
        <begin position="140"/>
        <end position="342"/>
    </location>
</feature>
<reference evidence="10" key="1">
    <citation type="journal article" date="2023" name="Commun. Biol.">
        <title>Genome analysis of Parmales, the sister group of diatoms, reveals the evolutionary specialization of diatoms from phago-mixotrophs to photoautotrophs.</title>
        <authorList>
            <person name="Ban H."/>
            <person name="Sato S."/>
            <person name="Yoshikawa S."/>
            <person name="Yamada K."/>
            <person name="Nakamura Y."/>
            <person name="Ichinomiya M."/>
            <person name="Sato N."/>
            <person name="Blanc-Mathieu R."/>
            <person name="Endo H."/>
            <person name="Kuwata A."/>
            <person name="Ogata H."/>
        </authorList>
    </citation>
    <scope>NUCLEOTIDE SEQUENCE [LARGE SCALE GENOMIC DNA]</scope>
    <source>
        <strain evidence="10">NIES 3699</strain>
    </source>
</reference>
<comment type="caution">
    <text evidence="9">The sequence shown here is derived from an EMBL/GenBank/DDBJ whole genome shotgun (WGS) entry which is preliminary data.</text>
</comment>
<feature type="region of interest" description="Disordered" evidence="6">
    <location>
        <begin position="41"/>
        <end position="69"/>
    </location>
</feature>
<evidence type="ECO:0000256" key="2">
    <source>
        <dbReference type="ARBA" id="ARBA00022692"/>
    </source>
</evidence>
<evidence type="ECO:0000256" key="6">
    <source>
        <dbReference type="SAM" id="MobiDB-lite"/>
    </source>
</evidence>
<dbReference type="NCBIfam" id="TIGR03592">
    <property type="entry name" value="yidC_oxa1_cterm"/>
    <property type="match status" value="1"/>
</dbReference>
<feature type="compositionally biased region" description="Low complexity" evidence="6">
    <location>
        <begin position="45"/>
        <end position="69"/>
    </location>
</feature>
<proteinExistence type="inferred from homology"/>
<feature type="transmembrane region" description="Helical" evidence="7">
    <location>
        <begin position="263"/>
        <end position="284"/>
    </location>
</feature>
<dbReference type="GO" id="GO:0032979">
    <property type="term" value="P:protein insertion into mitochondrial inner membrane from matrix"/>
    <property type="evidence" value="ECO:0007669"/>
    <property type="project" value="TreeGrafter"/>
</dbReference>
<sequence>MLSSTVRRGFKFHTLSLSRRFSSNPAAGPIASSWYNPSSWGKTGPGTDDATSTATSTNTPTSSSSDLTIDTSIDVSSSPIQSPVSSDTITSFPVPEVTSSAVDLSLISAEFMTTLPESYWPSSLCEYLIHTTYVQTGCPYWQAIVGATLALRVGMTPIAIRTIRNTSRMQHMNPEMKQIQERMKSIDMNDPKIQQQYRAQMQALFKKYDCNPMKSLALPFVQMPIFMGMFFGLKGMPDKIPELLEVGGPQGLPHILGSDFSNLVIADASYILPLSTAATFLLMIEMGADGMQTNTDQAKMMKNVFRGLGVLSLGFTSWMPQAVFVYWVTNNFYSLGQTIALKNQSVRDALGIWKPPKPVPGAEESGNDFNKAWSNFKEQMEKAKEGGDKEILEGKIDRTKKVRVEDGPKLYDSSPVKGGKKGKGKAKKGKGKK</sequence>
<organism evidence="9 10">
    <name type="scientific">Triparma verrucosa</name>
    <dbReference type="NCBI Taxonomy" id="1606542"/>
    <lineage>
        <taxon>Eukaryota</taxon>
        <taxon>Sar</taxon>
        <taxon>Stramenopiles</taxon>
        <taxon>Ochrophyta</taxon>
        <taxon>Bolidophyceae</taxon>
        <taxon>Parmales</taxon>
        <taxon>Triparmaceae</taxon>
        <taxon>Triparma</taxon>
    </lineage>
</organism>
<comment type="subcellular location">
    <subcellularLocation>
        <location evidence="1 5">Membrane</location>
        <topology evidence="1 5">Multi-pass membrane protein</topology>
    </subcellularLocation>
</comment>
<feature type="region of interest" description="Disordered" evidence="6">
    <location>
        <begin position="403"/>
        <end position="433"/>
    </location>
</feature>
<dbReference type="InterPro" id="IPR028055">
    <property type="entry name" value="YidC/Oxa/ALB_C"/>
</dbReference>
<evidence type="ECO:0000256" key="5">
    <source>
        <dbReference type="RuleBase" id="RU003945"/>
    </source>
</evidence>
<evidence type="ECO:0000256" key="4">
    <source>
        <dbReference type="ARBA" id="ARBA00023136"/>
    </source>
</evidence>
<keyword evidence="2 5" id="KW-0812">Transmembrane</keyword>
<dbReference type="AlphaFoldDB" id="A0A9W7FA13"/>
<keyword evidence="4 7" id="KW-0472">Membrane</keyword>
<dbReference type="PANTHER" id="PTHR12428">
    <property type="entry name" value="OXA1"/>
    <property type="match status" value="1"/>
</dbReference>
<protein>
    <recommendedName>
        <fullName evidence="8">Membrane insertase YidC/Oxa/ALB C-terminal domain-containing protein</fullName>
    </recommendedName>
</protein>
<evidence type="ECO:0000256" key="1">
    <source>
        <dbReference type="ARBA" id="ARBA00004141"/>
    </source>
</evidence>
<dbReference type="InterPro" id="IPR001708">
    <property type="entry name" value="YidC/ALB3/OXA1/COX18"/>
</dbReference>
<evidence type="ECO:0000259" key="8">
    <source>
        <dbReference type="Pfam" id="PF02096"/>
    </source>
</evidence>
<feature type="transmembrane region" description="Helical" evidence="7">
    <location>
        <begin position="304"/>
        <end position="328"/>
    </location>
</feature>
<dbReference type="Pfam" id="PF02096">
    <property type="entry name" value="60KD_IMP"/>
    <property type="match status" value="1"/>
</dbReference>
<comment type="similarity">
    <text evidence="5">Belongs to the OXA1/ALB3/YidC family.</text>
</comment>
<dbReference type="GO" id="GO:0005743">
    <property type="term" value="C:mitochondrial inner membrane"/>
    <property type="evidence" value="ECO:0007669"/>
    <property type="project" value="TreeGrafter"/>
</dbReference>
<feature type="compositionally biased region" description="Basic residues" evidence="6">
    <location>
        <begin position="418"/>
        <end position="433"/>
    </location>
</feature>